<organism evidence="5 6">
    <name type="scientific">Kutzneria viridogrisea</name>
    <dbReference type="NCBI Taxonomy" id="47990"/>
    <lineage>
        <taxon>Bacteria</taxon>
        <taxon>Bacillati</taxon>
        <taxon>Actinomycetota</taxon>
        <taxon>Actinomycetes</taxon>
        <taxon>Pseudonocardiales</taxon>
        <taxon>Pseudonocardiaceae</taxon>
        <taxon>Kutzneria</taxon>
    </lineage>
</organism>
<evidence type="ECO:0000256" key="1">
    <source>
        <dbReference type="ARBA" id="ARBA00022676"/>
    </source>
</evidence>
<feature type="domain" description="Glycosyl transferase family 1" evidence="3">
    <location>
        <begin position="163"/>
        <end position="315"/>
    </location>
</feature>
<reference evidence="5 6" key="1">
    <citation type="submission" date="2020-08" db="EMBL/GenBank/DDBJ databases">
        <title>Genomic Encyclopedia of Archaeal and Bacterial Type Strains, Phase II (KMG-II): from individual species to whole genera.</title>
        <authorList>
            <person name="Goeker M."/>
        </authorList>
    </citation>
    <scope>NUCLEOTIDE SEQUENCE [LARGE SCALE GENOMIC DNA]</scope>
    <source>
        <strain evidence="5 6">DSM 43850</strain>
    </source>
</reference>
<keyword evidence="6" id="KW-1185">Reference proteome</keyword>
<dbReference type="RefSeq" id="WP_182836751.1">
    <property type="nucleotide sequence ID" value="NZ_BAAABQ010000021.1"/>
</dbReference>
<evidence type="ECO:0000259" key="4">
    <source>
        <dbReference type="Pfam" id="PF13579"/>
    </source>
</evidence>
<dbReference type="Pfam" id="PF00534">
    <property type="entry name" value="Glycos_transf_1"/>
    <property type="match status" value="1"/>
</dbReference>
<sequence length="350" mass="37863">MKVIMVSERGTEQDEQVADLTAALGRRGHRVCSHRWTPGEDLSGFTTELARLLRHQRPEVVHAHHWTTGLAAVLAAEGTRVPVVQTFHGLGVLDRSGPRDRATLERLVGRHATRVLATSTAQAQRLVDMGVPRRHTSVVPYGVDVQRFALEGPRAPVGQAHRLLAAGRLVPHKGFDLVISALSGLADTELVIVGGPSSGNAEVSRLRRCARHYGVADRVCLLDWVPHERVPELVRSADLVLCTPWRESFGLLALEAMGCGVPVVATPVGGLVDTVVHGVTGVHVPPRKPAELLHVLRGLLADPALREAYGTAGRDRAVVRYSWDRVAADTARVYARCRAAPAPTQELAHT</sequence>
<dbReference type="SUPFAM" id="SSF53756">
    <property type="entry name" value="UDP-Glycosyltransferase/glycogen phosphorylase"/>
    <property type="match status" value="1"/>
</dbReference>
<dbReference type="InterPro" id="IPR001296">
    <property type="entry name" value="Glyco_trans_1"/>
</dbReference>
<comment type="caution">
    <text evidence="5">The sequence shown here is derived from an EMBL/GenBank/DDBJ whole genome shotgun (WGS) entry which is preliminary data.</text>
</comment>
<proteinExistence type="predicted"/>
<feature type="domain" description="Glycosyltransferase subfamily 4-like N-terminal" evidence="4">
    <location>
        <begin position="19"/>
        <end position="142"/>
    </location>
</feature>
<dbReference type="EMBL" id="JACJID010000001">
    <property type="protein sequence ID" value="MBA8924425.1"/>
    <property type="molecule type" value="Genomic_DNA"/>
</dbReference>
<keyword evidence="1" id="KW-0328">Glycosyltransferase</keyword>
<keyword evidence="2" id="KW-0808">Transferase</keyword>
<gene>
    <name evidence="5" type="ORF">BC739_001622</name>
</gene>
<evidence type="ECO:0000313" key="5">
    <source>
        <dbReference type="EMBL" id="MBA8924425.1"/>
    </source>
</evidence>
<dbReference type="PANTHER" id="PTHR12526">
    <property type="entry name" value="GLYCOSYLTRANSFERASE"/>
    <property type="match status" value="1"/>
</dbReference>
<accession>A0ABR6BC26</accession>
<evidence type="ECO:0000313" key="6">
    <source>
        <dbReference type="Proteomes" id="UP000517916"/>
    </source>
</evidence>
<evidence type="ECO:0000259" key="3">
    <source>
        <dbReference type="Pfam" id="PF00534"/>
    </source>
</evidence>
<dbReference type="Gene3D" id="3.40.50.2000">
    <property type="entry name" value="Glycogen Phosphorylase B"/>
    <property type="match status" value="2"/>
</dbReference>
<protein>
    <submittedName>
        <fullName evidence="5">Glycosyltransferase involved in cell wall biosynthesis</fullName>
    </submittedName>
</protein>
<dbReference type="PANTHER" id="PTHR12526:SF635">
    <property type="entry name" value="GLYCOSYL TRANSFERASE GROUP 1"/>
    <property type="match status" value="1"/>
</dbReference>
<evidence type="ECO:0000256" key="2">
    <source>
        <dbReference type="ARBA" id="ARBA00022679"/>
    </source>
</evidence>
<dbReference type="Pfam" id="PF13579">
    <property type="entry name" value="Glyco_trans_4_4"/>
    <property type="match status" value="1"/>
</dbReference>
<dbReference type="Proteomes" id="UP000517916">
    <property type="component" value="Unassembled WGS sequence"/>
</dbReference>
<dbReference type="InterPro" id="IPR028098">
    <property type="entry name" value="Glyco_trans_4-like_N"/>
</dbReference>
<name>A0ABR6BC26_9PSEU</name>